<dbReference type="OrthoDB" id="1750555at2759"/>
<accession>A0A314XHC9</accession>
<organism evidence="1 2">
    <name type="scientific">Prunus yedoensis var. nudiflora</name>
    <dbReference type="NCBI Taxonomy" id="2094558"/>
    <lineage>
        <taxon>Eukaryota</taxon>
        <taxon>Viridiplantae</taxon>
        <taxon>Streptophyta</taxon>
        <taxon>Embryophyta</taxon>
        <taxon>Tracheophyta</taxon>
        <taxon>Spermatophyta</taxon>
        <taxon>Magnoliopsida</taxon>
        <taxon>eudicotyledons</taxon>
        <taxon>Gunneridae</taxon>
        <taxon>Pentapetalae</taxon>
        <taxon>rosids</taxon>
        <taxon>fabids</taxon>
        <taxon>Rosales</taxon>
        <taxon>Rosaceae</taxon>
        <taxon>Amygdaloideae</taxon>
        <taxon>Amygdaleae</taxon>
        <taxon>Prunus</taxon>
    </lineage>
</organism>
<dbReference type="AlphaFoldDB" id="A0A314XHC9"/>
<name>A0A314XHC9_PRUYE</name>
<dbReference type="STRING" id="2094558.A0A314XHC9"/>
<gene>
    <name evidence="1" type="ORF">Pyn_14596</name>
</gene>
<comment type="caution">
    <text evidence="1">The sequence shown here is derived from an EMBL/GenBank/DDBJ whole genome shotgun (WGS) entry which is preliminary data.</text>
</comment>
<keyword evidence="2" id="KW-1185">Reference proteome</keyword>
<dbReference type="Proteomes" id="UP000250321">
    <property type="component" value="Unassembled WGS sequence"/>
</dbReference>
<sequence length="110" mass="12131">MLIQDIPVDTELVEQLQEGCIWRRARGSATVVSGIDDVRGSSLQRRLVLLNNAMMNWIIFASLISPPESELNVEDDSTTSDVGFQDGKVCINCAVDTVGTVWFGPILTQY</sequence>
<evidence type="ECO:0000313" key="1">
    <source>
        <dbReference type="EMBL" id="PQP93092.1"/>
    </source>
</evidence>
<proteinExistence type="predicted"/>
<dbReference type="EMBL" id="PJQY01002493">
    <property type="protein sequence ID" value="PQP93092.1"/>
    <property type="molecule type" value="Genomic_DNA"/>
</dbReference>
<reference evidence="1 2" key="1">
    <citation type="submission" date="2018-02" db="EMBL/GenBank/DDBJ databases">
        <title>Draft genome of wild Prunus yedoensis var. nudiflora.</title>
        <authorList>
            <person name="Baek S."/>
            <person name="Kim J.-H."/>
            <person name="Choi K."/>
            <person name="Kim G.-B."/>
            <person name="Cho A."/>
            <person name="Jang H."/>
            <person name="Shin C.-H."/>
            <person name="Yu H.-J."/>
            <person name="Mun J.-H."/>
        </authorList>
    </citation>
    <scope>NUCLEOTIDE SEQUENCE [LARGE SCALE GENOMIC DNA]</scope>
    <source>
        <strain evidence="2">cv. Jeju island</strain>
        <tissue evidence="1">Leaf</tissue>
    </source>
</reference>
<evidence type="ECO:0000313" key="2">
    <source>
        <dbReference type="Proteomes" id="UP000250321"/>
    </source>
</evidence>
<protein>
    <submittedName>
        <fullName evidence="1">Uncharacterized protein</fullName>
    </submittedName>
</protein>